<proteinExistence type="predicted"/>
<name>A0A9W7ZZF2_9FUNG</name>
<dbReference type="EMBL" id="JANBPT010000655">
    <property type="protein sequence ID" value="KAJ1914982.1"/>
    <property type="molecule type" value="Genomic_DNA"/>
</dbReference>
<gene>
    <name evidence="3" type="ORF">IWQ60_008602</name>
</gene>
<feature type="binding site" evidence="2">
    <location>
        <begin position="18"/>
        <end position="25"/>
    </location>
    <ligand>
        <name>substrate</name>
    </ligand>
</feature>
<dbReference type="GO" id="GO:0045820">
    <property type="term" value="P:negative regulation of glycolytic process"/>
    <property type="evidence" value="ECO:0007669"/>
    <property type="project" value="TreeGrafter"/>
</dbReference>
<sequence>MTLSPGLPVPHATLYLCRHGETALNRENVLQGSGVDAPLNAVGRAQARQLGERFREVHLDWLVSSELRGDYQAALEGGESPAHAVERVAPALGDILAKATDQAQIAVVIHGRLLRIILAYLIEGSLDYMGSYQHRNTCVNVIQVYKRSALTEDEIDRLWHDRVYPTGATWAPRPHAPTADHLAGPLRDYLFIPSALDCLAHLESGPNSTEVTVNVT</sequence>
<dbReference type="CDD" id="cd07067">
    <property type="entry name" value="HP_PGM_like"/>
    <property type="match status" value="1"/>
</dbReference>
<evidence type="ECO:0000256" key="2">
    <source>
        <dbReference type="PIRSR" id="PIRSR613078-2"/>
    </source>
</evidence>
<organism evidence="3 4">
    <name type="scientific">Tieghemiomyces parasiticus</name>
    <dbReference type="NCBI Taxonomy" id="78921"/>
    <lineage>
        <taxon>Eukaryota</taxon>
        <taxon>Fungi</taxon>
        <taxon>Fungi incertae sedis</taxon>
        <taxon>Zoopagomycota</taxon>
        <taxon>Kickxellomycotina</taxon>
        <taxon>Dimargaritomycetes</taxon>
        <taxon>Dimargaritales</taxon>
        <taxon>Dimargaritaceae</taxon>
        <taxon>Tieghemiomyces</taxon>
    </lineage>
</organism>
<dbReference type="OrthoDB" id="354304at2759"/>
<evidence type="ECO:0000313" key="4">
    <source>
        <dbReference type="Proteomes" id="UP001150569"/>
    </source>
</evidence>
<dbReference type="Pfam" id="PF00300">
    <property type="entry name" value="His_Phos_1"/>
    <property type="match status" value="2"/>
</dbReference>
<evidence type="ECO:0008006" key="5">
    <source>
        <dbReference type="Google" id="ProtNLM"/>
    </source>
</evidence>
<evidence type="ECO:0000256" key="1">
    <source>
        <dbReference type="ARBA" id="ARBA00022801"/>
    </source>
</evidence>
<dbReference type="Gene3D" id="3.40.50.1240">
    <property type="entry name" value="Phosphoglycerate mutase-like"/>
    <property type="match status" value="2"/>
</dbReference>
<dbReference type="InterPro" id="IPR001345">
    <property type="entry name" value="PG/BPGM_mutase_AS"/>
</dbReference>
<evidence type="ECO:0000313" key="3">
    <source>
        <dbReference type="EMBL" id="KAJ1914982.1"/>
    </source>
</evidence>
<dbReference type="PANTHER" id="PTHR46517">
    <property type="entry name" value="FRUCTOSE-2,6-BISPHOSPHATASE TIGAR"/>
    <property type="match status" value="1"/>
</dbReference>
<accession>A0A9W7ZZF2</accession>
<dbReference type="SMART" id="SM00855">
    <property type="entry name" value="PGAM"/>
    <property type="match status" value="1"/>
</dbReference>
<dbReference type="PROSITE" id="PS00175">
    <property type="entry name" value="PG_MUTASE"/>
    <property type="match status" value="1"/>
</dbReference>
<dbReference type="SUPFAM" id="SSF53254">
    <property type="entry name" value="Phosphoglycerate mutase-like"/>
    <property type="match status" value="1"/>
</dbReference>
<reference evidence="3" key="1">
    <citation type="submission" date="2022-07" db="EMBL/GenBank/DDBJ databases">
        <title>Phylogenomic reconstructions and comparative analyses of Kickxellomycotina fungi.</title>
        <authorList>
            <person name="Reynolds N.K."/>
            <person name="Stajich J.E."/>
            <person name="Barry K."/>
            <person name="Grigoriev I.V."/>
            <person name="Crous P."/>
            <person name="Smith M.E."/>
        </authorList>
    </citation>
    <scope>NUCLEOTIDE SEQUENCE</scope>
    <source>
        <strain evidence="3">RSA 861</strain>
    </source>
</reference>
<dbReference type="GO" id="GO:0005829">
    <property type="term" value="C:cytosol"/>
    <property type="evidence" value="ECO:0007669"/>
    <property type="project" value="TreeGrafter"/>
</dbReference>
<keyword evidence="4" id="KW-1185">Reference proteome</keyword>
<dbReference type="GO" id="GO:0043456">
    <property type="term" value="P:regulation of pentose-phosphate shunt"/>
    <property type="evidence" value="ECO:0007669"/>
    <property type="project" value="TreeGrafter"/>
</dbReference>
<dbReference type="InterPro" id="IPR029033">
    <property type="entry name" value="His_PPase_superfam"/>
</dbReference>
<keyword evidence="1" id="KW-0378">Hydrolase</keyword>
<comment type="caution">
    <text evidence="3">The sequence shown here is derived from an EMBL/GenBank/DDBJ whole genome shotgun (WGS) entry which is preliminary data.</text>
</comment>
<dbReference type="InterPro" id="IPR013078">
    <property type="entry name" value="His_Pase_superF_clade-1"/>
</dbReference>
<dbReference type="PANTHER" id="PTHR46517:SF1">
    <property type="entry name" value="FRUCTOSE-2,6-BISPHOSPHATASE TIGAR"/>
    <property type="match status" value="1"/>
</dbReference>
<protein>
    <recommendedName>
        <fullName evidence="5">Histidine phosphatase family protein</fullName>
    </recommendedName>
</protein>
<dbReference type="Proteomes" id="UP001150569">
    <property type="component" value="Unassembled WGS sequence"/>
</dbReference>
<dbReference type="GO" id="GO:0004331">
    <property type="term" value="F:fructose-2,6-bisphosphate 2-phosphatase activity"/>
    <property type="evidence" value="ECO:0007669"/>
    <property type="project" value="TreeGrafter"/>
</dbReference>
<dbReference type="AlphaFoldDB" id="A0A9W7ZZF2"/>
<dbReference type="InterPro" id="IPR051695">
    <property type="entry name" value="Phosphoglycerate_Mutase"/>
</dbReference>